<comment type="caution">
    <text evidence="2">The sequence shown here is derived from an EMBL/GenBank/DDBJ whole genome shotgun (WGS) entry which is preliminary data.</text>
</comment>
<proteinExistence type="predicted"/>
<organism evidence="2 3">
    <name type="scientific">Trichinella zimbabwensis</name>
    <dbReference type="NCBI Taxonomy" id="268475"/>
    <lineage>
        <taxon>Eukaryota</taxon>
        <taxon>Metazoa</taxon>
        <taxon>Ecdysozoa</taxon>
        <taxon>Nematoda</taxon>
        <taxon>Enoplea</taxon>
        <taxon>Dorylaimia</taxon>
        <taxon>Trichinellida</taxon>
        <taxon>Trichinellidae</taxon>
        <taxon>Trichinella</taxon>
    </lineage>
</organism>
<sequence length="49" mass="5634">MVAENDGQTIIMEDVQSLKQRSERIIENRRARTRALTEDQNLDTSTQDG</sequence>
<feature type="region of interest" description="Disordered" evidence="1">
    <location>
        <begin position="29"/>
        <end position="49"/>
    </location>
</feature>
<dbReference type="EMBL" id="JYDP01000010">
    <property type="protein sequence ID" value="KRZ16572.1"/>
    <property type="molecule type" value="Genomic_DNA"/>
</dbReference>
<protein>
    <submittedName>
        <fullName evidence="2">Uncharacterized protein</fullName>
    </submittedName>
</protein>
<feature type="compositionally biased region" description="Polar residues" evidence="1">
    <location>
        <begin position="38"/>
        <end position="49"/>
    </location>
</feature>
<evidence type="ECO:0000256" key="1">
    <source>
        <dbReference type="SAM" id="MobiDB-lite"/>
    </source>
</evidence>
<dbReference type="Proteomes" id="UP000055024">
    <property type="component" value="Unassembled WGS sequence"/>
</dbReference>
<reference evidence="2 3" key="1">
    <citation type="submission" date="2015-01" db="EMBL/GenBank/DDBJ databases">
        <title>Evolution of Trichinella species and genotypes.</title>
        <authorList>
            <person name="Korhonen P.K."/>
            <person name="Edoardo P."/>
            <person name="Giuseppe L.R."/>
            <person name="Gasser R.B."/>
        </authorList>
    </citation>
    <scope>NUCLEOTIDE SEQUENCE [LARGE SCALE GENOMIC DNA]</scope>
    <source>
        <strain evidence="2">ISS1029</strain>
    </source>
</reference>
<gene>
    <name evidence="2" type="ORF">T11_7492</name>
</gene>
<evidence type="ECO:0000313" key="3">
    <source>
        <dbReference type="Proteomes" id="UP000055024"/>
    </source>
</evidence>
<keyword evidence="3" id="KW-1185">Reference proteome</keyword>
<accession>A0A0V1I183</accession>
<evidence type="ECO:0000313" key="2">
    <source>
        <dbReference type="EMBL" id="KRZ16572.1"/>
    </source>
</evidence>
<dbReference type="AlphaFoldDB" id="A0A0V1I183"/>
<name>A0A0V1I183_9BILA</name>